<dbReference type="InterPro" id="IPR008921">
    <property type="entry name" value="DNA_pol3_clamp-load_cplx_C"/>
</dbReference>
<dbReference type="InterPro" id="IPR003593">
    <property type="entry name" value="AAA+_ATPase"/>
</dbReference>
<dbReference type="InterPro" id="IPR003959">
    <property type="entry name" value="ATPase_AAA_core"/>
</dbReference>
<evidence type="ECO:0000256" key="1">
    <source>
        <dbReference type="ARBA" id="ARBA00005378"/>
    </source>
</evidence>
<name>A0ABN7BCY8_9HEMI</name>
<evidence type="ECO:0000256" key="4">
    <source>
        <dbReference type="ARBA" id="ARBA00022840"/>
    </source>
</evidence>
<dbReference type="CDD" id="cd00009">
    <property type="entry name" value="AAA"/>
    <property type="match status" value="1"/>
</dbReference>
<feature type="region of interest" description="Disordered" evidence="5">
    <location>
        <begin position="1"/>
        <end position="35"/>
    </location>
</feature>
<keyword evidence="3" id="KW-0547">Nucleotide-binding</keyword>
<evidence type="ECO:0000259" key="6">
    <source>
        <dbReference type="SMART" id="SM00382"/>
    </source>
</evidence>
<dbReference type="InterPro" id="IPR050238">
    <property type="entry name" value="DNA_Rep/Repair_Clamp_Loader"/>
</dbReference>
<keyword evidence="8" id="KW-1185">Reference proteome</keyword>
<evidence type="ECO:0000256" key="2">
    <source>
        <dbReference type="ARBA" id="ARBA00022705"/>
    </source>
</evidence>
<dbReference type="PANTHER" id="PTHR11669">
    <property type="entry name" value="REPLICATION FACTOR C / DNA POLYMERASE III GAMMA-TAU SUBUNIT"/>
    <property type="match status" value="1"/>
</dbReference>
<dbReference type="EMBL" id="AP028921">
    <property type="protein sequence ID" value="BET02169.1"/>
    <property type="molecule type" value="Genomic_DNA"/>
</dbReference>
<accession>A0ABN7BCY8</accession>
<sequence length="360" mass="40109">MQSFLKTGKLSKAEAVKTSVSQEKSKEKPKKPTPWVEKYRPRTVDDVVEQKEIVAVLKQCLSGADLPHLLFYGPPGTGKTSTIIAAARQLFGDMFRERILELNASDDRGIQVIRDKVKSFAQLTASAVRPDGKPCPPFKIVILDEADSMTHAAQAALRRTIEKETKTTRFCLICNYVSCIIPPLTSRCTKFRFKPLGEKMVRTRLELICKEEKVSCDQDALDLIVETSGGDLRRAITCLQSCARLKAGESIIREDILEVTGIIPDETIDNVLAACQSYDYKEIENCVNRILLEAHSASQVLEQLHDRIVGDLTTSDTAKSLISEKIAICNFRLLEGSSEFVQLTDLFCSMAKIYKTAKSN</sequence>
<dbReference type="Gene3D" id="1.20.272.10">
    <property type="match status" value="1"/>
</dbReference>
<dbReference type="Proteomes" id="UP001307889">
    <property type="component" value="Chromosome 13"/>
</dbReference>
<comment type="similarity">
    <text evidence="1">Belongs to the activator 1 small subunits family.</text>
</comment>
<dbReference type="PANTHER" id="PTHR11669:SF20">
    <property type="entry name" value="REPLICATION FACTOR C SUBUNIT 4"/>
    <property type="match status" value="1"/>
</dbReference>
<dbReference type="Pfam" id="PF21960">
    <property type="entry name" value="RCF1-5-like_lid"/>
    <property type="match status" value="1"/>
</dbReference>
<dbReference type="InterPro" id="IPR013748">
    <property type="entry name" value="Rep_factorC_C"/>
</dbReference>
<dbReference type="SMART" id="SM00382">
    <property type="entry name" value="AAA"/>
    <property type="match status" value="1"/>
</dbReference>
<dbReference type="CDD" id="cd18140">
    <property type="entry name" value="HLD_clamp_RFC"/>
    <property type="match status" value="1"/>
</dbReference>
<keyword evidence="4" id="KW-0067">ATP-binding</keyword>
<dbReference type="SUPFAM" id="SSF52540">
    <property type="entry name" value="P-loop containing nucleoside triphosphate hydrolases"/>
    <property type="match status" value="1"/>
</dbReference>
<keyword evidence="2" id="KW-0235">DNA replication</keyword>
<evidence type="ECO:0000256" key="3">
    <source>
        <dbReference type="ARBA" id="ARBA00022741"/>
    </source>
</evidence>
<gene>
    <name evidence="7" type="ORF">NTJ_14987</name>
</gene>
<dbReference type="SUPFAM" id="SSF48019">
    <property type="entry name" value="post-AAA+ oligomerization domain-like"/>
    <property type="match status" value="1"/>
</dbReference>
<dbReference type="Gene3D" id="1.10.8.60">
    <property type="match status" value="1"/>
</dbReference>
<evidence type="ECO:0000256" key="5">
    <source>
        <dbReference type="SAM" id="MobiDB-lite"/>
    </source>
</evidence>
<dbReference type="NCBIfam" id="NF001679">
    <property type="entry name" value="PRK00440.1"/>
    <property type="match status" value="1"/>
</dbReference>
<dbReference type="Pfam" id="PF08542">
    <property type="entry name" value="Rep_fac_C"/>
    <property type="match status" value="1"/>
</dbReference>
<dbReference type="Gene3D" id="3.40.50.300">
    <property type="entry name" value="P-loop containing nucleotide triphosphate hydrolases"/>
    <property type="match status" value="1"/>
</dbReference>
<organism evidence="7 8">
    <name type="scientific">Nesidiocoris tenuis</name>
    <dbReference type="NCBI Taxonomy" id="355587"/>
    <lineage>
        <taxon>Eukaryota</taxon>
        <taxon>Metazoa</taxon>
        <taxon>Ecdysozoa</taxon>
        <taxon>Arthropoda</taxon>
        <taxon>Hexapoda</taxon>
        <taxon>Insecta</taxon>
        <taxon>Pterygota</taxon>
        <taxon>Neoptera</taxon>
        <taxon>Paraneoptera</taxon>
        <taxon>Hemiptera</taxon>
        <taxon>Heteroptera</taxon>
        <taxon>Panheteroptera</taxon>
        <taxon>Cimicomorpha</taxon>
        <taxon>Miridae</taxon>
        <taxon>Dicyphina</taxon>
        <taxon>Nesidiocoris</taxon>
    </lineage>
</organism>
<proteinExistence type="inferred from homology"/>
<dbReference type="Pfam" id="PF00004">
    <property type="entry name" value="AAA"/>
    <property type="match status" value="1"/>
</dbReference>
<protein>
    <submittedName>
        <fullName evidence="7">Replication factor C subunit</fullName>
    </submittedName>
</protein>
<feature type="domain" description="AAA+ ATPase" evidence="6">
    <location>
        <begin position="65"/>
        <end position="197"/>
    </location>
</feature>
<evidence type="ECO:0000313" key="7">
    <source>
        <dbReference type="EMBL" id="BET02169.1"/>
    </source>
</evidence>
<dbReference type="InterPro" id="IPR027417">
    <property type="entry name" value="P-loop_NTPase"/>
</dbReference>
<reference evidence="7 8" key="1">
    <citation type="submission" date="2023-09" db="EMBL/GenBank/DDBJ databases">
        <title>Nesidiocoris tenuis whole genome shotgun sequence.</title>
        <authorList>
            <person name="Shibata T."/>
            <person name="Shimoda M."/>
            <person name="Kobayashi T."/>
            <person name="Uehara T."/>
        </authorList>
    </citation>
    <scope>NUCLEOTIDE SEQUENCE [LARGE SCALE GENOMIC DNA]</scope>
    <source>
        <strain evidence="7 8">Japan</strain>
    </source>
</reference>
<evidence type="ECO:0000313" key="8">
    <source>
        <dbReference type="Proteomes" id="UP001307889"/>
    </source>
</evidence>
<dbReference type="InterPro" id="IPR047854">
    <property type="entry name" value="RFC_lid"/>
</dbReference>